<dbReference type="EMBL" id="JAIWYP010000012">
    <property type="protein sequence ID" value="KAH3730200.1"/>
    <property type="molecule type" value="Genomic_DNA"/>
</dbReference>
<feature type="chain" id="PRO_5039263987" description="DUF7869 domain-containing protein" evidence="1">
    <location>
        <begin position="18"/>
        <end position="299"/>
    </location>
</feature>
<reference evidence="3" key="2">
    <citation type="submission" date="2020-11" db="EMBL/GenBank/DDBJ databases">
        <authorList>
            <person name="McCartney M.A."/>
            <person name="Auch B."/>
            <person name="Kono T."/>
            <person name="Mallez S."/>
            <person name="Becker A."/>
            <person name="Gohl D.M."/>
            <person name="Silverstein K.A.T."/>
            <person name="Koren S."/>
            <person name="Bechman K.B."/>
            <person name="Herman A."/>
            <person name="Abrahante J.E."/>
            <person name="Garbe J."/>
        </authorList>
    </citation>
    <scope>NUCLEOTIDE SEQUENCE</scope>
    <source>
        <strain evidence="3">Duluth1</strain>
        <tissue evidence="3">Whole animal</tissue>
    </source>
</reference>
<dbReference type="Pfam" id="PF25273">
    <property type="entry name" value="DUF7869"/>
    <property type="match status" value="1"/>
</dbReference>
<protein>
    <recommendedName>
        <fullName evidence="2">DUF7869 domain-containing protein</fullName>
    </recommendedName>
</protein>
<comment type="caution">
    <text evidence="3">The sequence shown here is derived from an EMBL/GenBank/DDBJ whole genome shotgun (WGS) entry which is preliminary data.</text>
</comment>
<dbReference type="PANTHER" id="PTHR34415:SF1">
    <property type="entry name" value="INTEGRASE CATALYTIC DOMAIN-CONTAINING PROTEIN"/>
    <property type="match status" value="1"/>
</dbReference>
<gene>
    <name evidence="3" type="ORF">DPMN_056181</name>
</gene>
<name>A0A9D4CRB4_DREPO</name>
<evidence type="ECO:0000313" key="3">
    <source>
        <dbReference type="EMBL" id="KAH3730200.1"/>
    </source>
</evidence>
<dbReference type="InterPro" id="IPR057191">
    <property type="entry name" value="DUF7869"/>
</dbReference>
<reference evidence="3" key="1">
    <citation type="journal article" date="2019" name="bioRxiv">
        <title>The Genome of the Zebra Mussel, Dreissena polymorpha: A Resource for Invasive Species Research.</title>
        <authorList>
            <person name="McCartney M.A."/>
            <person name="Auch B."/>
            <person name="Kono T."/>
            <person name="Mallez S."/>
            <person name="Zhang Y."/>
            <person name="Obille A."/>
            <person name="Becker A."/>
            <person name="Abrahante J.E."/>
            <person name="Garbe J."/>
            <person name="Badalamenti J.P."/>
            <person name="Herman A."/>
            <person name="Mangelson H."/>
            <person name="Liachko I."/>
            <person name="Sullivan S."/>
            <person name="Sone E.D."/>
            <person name="Koren S."/>
            <person name="Silverstein K.A.T."/>
            <person name="Beckman K.B."/>
            <person name="Gohl D.M."/>
        </authorList>
    </citation>
    <scope>NUCLEOTIDE SEQUENCE</scope>
    <source>
        <strain evidence="3">Duluth1</strain>
        <tissue evidence="3">Whole animal</tissue>
    </source>
</reference>
<dbReference type="PANTHER" id="PTHR34415">
    <property type="entry name" value="INTEGRASE CATALYTIC DOMAIN-CONTAINING PROTEIN"/>
    <property type="match status" value="1"/>
</dbReference>
<feature type="domain" description="DUF7869" evidence="2">
    <location>
        <begin position="55"/>
        <end position="232"/>
    </location>
</feature>
<sequence length="299" mass="34142">MIFFLNFILITGQRSKATDATVHYSFDYSQQVFYPQQAQAVGPMYFKTPRKCQCFGVCCESSGTQIFYLVDEAFQSVGKGANSVTSMLHHHFSHLGYGERNVVLHMDNCSGQNKNNAVIGYGMWRVLTGLHDSIEFSTMEAGHTKFSPDWHFGLWKVRWRNTTVNTLEDVVETVRLSSRNGHNIPHLVQDPENPVQFYNWTEFLKPVFKPIPNLLSYHHFRMTSDKPGIVYVRRYASDAEEAVKILKKDSFVLNGMPPKLEPLGLSAERQWYLHDEIAPLCNSLCASTCPRPDVPKPTK</sequence>
<keyword evidence="1" id="KW-0732">Signal</keyword>
<keyword evidence="4" id="KW-1185">Reference proteome</keyword>
<dbReference type="AlphaFoldDB" id="A0A9D4CRB4"/>
<proteinExistence type="predicted"/>
<accession>A0A9D4CRB4</accession>
<evidence type="ECO:0000313" key="4">
    <source>
        <dbReference type="Proteomes" id="UP000828390"/>
    </source>
</evidence>
<evidence type="ECO:0000259" key="2">
    <source>
        <dbReference type="Pfam" id="PF25273"/>
    </source>
</evidence>
<feature type="signal peptide" evidence="1">
    <location>
        <begin position="1"/>
        <end position="17"/>
    </location>
</feature>
<dbReference type="Proteomes" id="UP000828390">
    <property type="component" value="Unassembled WGS sequence"/>
</dbReference>
<organism evidence="3 4">
    <name type="scientific">Dreissena polymorpha</name>
    <name type="common">Zebra mussel</name>
    <name type="synonym">Mytilus polymorpha</name>
    <dbReference type="NCBI Taxonomy" id="45954"/>
    <lineage>
        <taxon>Eukaryota</taxon>
        <taxon>Metazoa</taxon>
        <taxon>Spiralia</taxon>
        <taxon>Lophotrochozoa</taxon>
        <taxon>Mollusca</taxon>
        <taxon>Bivalvia</taxon>
        <taxon>Autobranchia</taxon>
        <taxon>Heteroconchia</taxon>
        <taxon>Euheterodonta</taxon>
        <taxon>Imparidentia</taxon>
        <taxon>Neoheterodontei</taxon>
        <taxon>Myida</taxon>
        <taxon>Dreissenoidea</taxon>
        <taxon>Dreissenidae</taxon>
        <taxon>Dreissena</taxon>
    </lineage>
</organism>
<evidence type="ECO:0000256" key="1">
    <source>
        <dbReference type="SAM" id="SignalP"/>
    </source>
</evidence>